<name>A0ABQ9WLN2_9EUKA</name>
<dbReference type="EMBL" id="JARBJD010000682">
    <property type="protein sequence ID" value="KAK2940370.1"/>
    <property type="molecule type" value="Genomic_DNA"/>
</dbReference>
<dbReference type="Proteomes" id="UP001281761">
    <property type="component" value="Unassembled WGS sequence"/>
</dbReference>
<organism evidence="2 3">
    <name type="scientific">Blattamonas nauphoetae</name>
    <dbReference type="NCBI Taxonomy" id="2049346"/>
    <lineage>
        <taxon>Eukaryota</taxon>
        <taxon>Metamonada</taxon>
        <taxon>Preaxostyla</taxon>
        <taxon>Oxymonadida</taxon>
        <taxon>Blattamonas</taxon>
    </lineage>
</organism>
<evidence type="ECO:0000256" key="1">
    <source>
        <dbReference type="SAM" id="MobiDB-lite"/>
    </source>
</evidence>
<feature type="compositionally biased region" description="Basic and acidic residues" evidence="1">
    <location>
        <begin position="30"/>
        <end position="47"/>
    </location>
</feature>
<evidence type="ECO:0000313" key="3">
    <source>
        <dbReference type="Proteomes" id="UP001281761"/>
    </source>
</evidence>
<comment type="caution">
    <text evidence="2">The sequence shown here is derived from an EMBL/GenBank/DDBJ whole genome shotgun (WGS) entry which is preliminary data.</text>
</comment>
<accession>A0ABQ9WLN2</accession>
<feature type="compositionally biased region" description="Low complexity" evidence="1">
    <location>
        <begin position="1"/>
        <end position="17"/>
    </location>
</feature>
<feature type="region of interest" description="Disordered" evidence="1">
    <location>
        <begin position="1"/>
        <end position="48"/>
    </location>
</feature>
<gene>
    <name evidence="2" type="ORF">BLNAU_24724</name>
</gene>
<keyword evidence="3" id="KW-1185">Reference proteome</keyword>
<protein>
    <submittedName>
        <fullName evidence="2">Uncharacterized protein</fullName>
    </submittedName>
</protein>
<sequence>MEQLVAQQVPAVRQRAQVGKRKGGSTEPKTSSDVDSGKWPTPDDRTEPPTQVAAVQYLNNPHLTLDKHLRILAIRGGKKTLWREANRRWDGGEACS</sequence>
<reference evidence="2 3" key="1">
    <citation type="journal article" date="2022" name="bioRxiv">
        <title>Genomics of Preaxostyla Flagellates Illuminates Evolutionary Transitions and the Path Towards Mitochondrial Loss.</title>
        <authorList>
            <person name="Novak L.V.F."/>
            <person name="Treitli S.C."/>
            <person name="Pyrih J."/>
            <person name="Halakuc P."/>
            <person name="Pipaliya S.V."/>
            <person name="Vacek V."/>
            <person name="Brzon O."/>
            <person name="Soukal P."/>
            <person name="Eme L."/>
            <person name="Dacks J.B."/>
            <person name="Karnkowska A."/>
            <person name="Elias M."/>
            <person name="Hampl V."/>
        </authorList>
    </citation>
    <scope>NUCLEOTIDE SEQUENCE [LARGE SCALE GENOMIC DNA]</scope>
    <source>
        <strain evidence="2">NAU3</strain>
        <tissue evidence="2">Gut</tissue>
    </source>
</reference>
<proteinExistence type="predicted"/>
<evidence type="ECO:0000313" key="2">
    <source>
        <dbReference type="EMBL" id="KAK2940370.1"/>
    </source>
</evidence>